<name>A0A2G9YWB9_9BACT</name>
<evidence type="ECO:0000313" key="3">
    <source>
        <dbReference type="Proteomes" id="UP000229976"/>
    </source>
</evidence>
<proteinExistence type="predicted"/>
<evidence type="ECO:0000313" key="2">
    <source>
        <dbReference type="EMBL" id="PIP23033.1"/>
    </source>
</evidence>
<accession>A0A2G9YWB9</accession>
<sequence length="189" mass="21376">MNTDVSTIVDGIINFNFSAIIHGVSGFLNSSDFFVLLSWIKVIFISISLFFVGIIIYAIKDGEYIRALFWTDVVEFFTYRPYGSSDISKDWKGVKKRLKSGQGSEYKLAIIEADIFLNDVLKKMGYKGETLGEILESITLTTFYNIAEIKSAHNVRNNIIHDPNYTLTLENAEKTIFAYEEALIAVEAI</sequence>
<dbReference type="Proteomes" id="UP000229976">
    <property type="component" value="Unassembled WGS sequence"/>
</dbReference>
<evidence type="ECO:0000256" key="1">
    <source>
        <dbReference type="SAM" id="Phobius"/>
    </source>
</evidence>
<gene>
    <name evidence="2" type="ORF">COX37_00800</name>
</gene>
<feature type="transmembrane region" description="Helical" evidence="1">
    <location>
        <begin position="33"/>
        <end position="59"/>
    </location>
</feature>
<dbReference type="EMBL" id="PCRO01000010">
    <property type="protein sequence ID" value="PIP23033.1"/>
    <property type="molecule type" value="Genomic_DNA"/>
</dbReference>
<dbReference type="AlphaFoldDB" id="A0A2G9YWB9"/>
<keyword evidence="1" id="KW-0812">Transmembrane</keyword>
<keyword evidence="1" id="KW-0472">Membrane</keyword>
<keyword evidence="1" id="KW-1133">Transmembrane helix</keyword>
<protein>
    <submittedName>
        <fullName evidence="2">Uncharacterized protein</fullName>
    </submittedName>
</protein>
<organism evidence="2 3">
    <name type="scientific">Candidatus Nealsonbacteria bacterium CG23_combo_of_CG06-09_8_20_14_all_39_17</name>
    <dbReference type="NCBI Taxonomy" id="1974722"/>
    <lineage>
        <taxon>Bacteria</taxon>
        <taxon>Candidatus Nealsoniibacteriota</taxon>
    </lineage>
</organism>
<reference evidence="2 3" key="1">
    <citation type="submission" date="2017-09" db="EMBL/GenBank/DDBJ databases">
        <title>Depth-based differentiation of microbial function through sediment-hosted aquifers and enrichment of novel symbionts in the deep terrestrial subsurface.</title>
        <authorList>
            <person name="Probst A.J."/>
            <person name="Ladd B."/>
            <person name="Jarett J.K."/>
            <person name="Geller-Mcgrath D.E."/>
            <person name="Sieber C.M."/>
            <person name="Emerson J.B."/>
            <person name="Anantharaman K."/>
            <person name="Thomas B.C."/>
            <person name="Malmstrom R."/>
            <person name="Stieglmeier M."/>
            <person name="Klingl A."/>
            <person name="Woyke T."/>
            <person name="Ryan C.M."/>
            <person name="Banfield J.F."/>
        </authorList>
    </citation>
    <scope>NUCLEOTIDE SEQUENCE [LARGE SCALE GENOMIC DNA]</scope>
    <source>
        <strain evidence="2">CG23_combo_of_CG06-09_8_20_14_all_39_17</strain>
    </source>
</reference>
<comment type="caution">
    <text evidence="2">The sequence shown here is derived from an EMBL/GenBank/DDBJ whole genome shotgun (WGS) entry which is preliminary data.</text>
</comment>